<evidence type="ECO:0000313" key="7">
    <source>
        <dbReference type="EMBL" id="OHE95022.1"/>
    </source>
</evidence>
<reference evidence="7 8" key="1">
    <citation type="submission" date="2016-09" db="EMBL/GenBank/DDBJ databases">
        <authorList>
            <person name="Capua I."/>
            <person name="De Benedictis P."/>
            <person name="Joannis T."/>
            <person name="Lombin L.H."/>
            <person name="Cattoli G."/>
        </authorList>
    </citation>
    <scope>NUCLEOTIDE SEQUENCE [LARGE SCALE GENOMIC DNA]</scope>
    <source>
        <strain evidence="7 8">IMI 309357</strain>
    </source>
</reference>
<comment type="caution">
    <text evidence="7">The sequence shown here is derived from an EMBL/GenBank/DDBJ whole genome shotgun (WGS) entry which is preliminary data.</text>
</comment>
<sequence length="638" mass="69501">MFTRSSARFEFLPPQILRCLRHLTDNVHILSPRLPLRMIRRGSDRWQHCARIIFRGMGDILWVGVIYLASQMLIWGLSLALKSARLQFLSSILGMTLVFGSMVLISQLCPRSDGFYHRHIKCKVDFINSNLGIGFPVPIVTISQENLLGGKGIGRVIGNFLNTNVIFWILVLLLSWGILTGILRLPNFSIRQNEKNSDADTDTEVDQPRHSGRQTTLFPRIEVPPPTLSRRPSEATTLNGTTINGYHTDKEAGLVPDSRTVSAYFTDSDCPTPVPPPSALGHYQDRASLSSSQQPELSSGVGTQRCSWVKECYPIILALLLLLVIGIPVSYTTGDDRILDGCTLWFTWISSTRLQRTFERSDILAGSLGLKTTVTTLLNPVLLTTLGMTAYTRAKAAATGTRIEQTLAMFSSGSSLSGIWTSKTTSWSMRGPQSDWFGAGDVALSILEVGIIVWGLKLYECRQQIWSRAGAAVVVISVGIAAISVFVSVLLGLAVGLESPEALAFAARSTTLALARPATEALGGNQVVNATLVVSNGILGQLMYPFLLRKLGVDSSEEPDEDVDVDVREGMLRDDALTIGVGMAIGINGAAMGVSYLYERKSRAAPYSALSMTVFGVMTVVFTAVEPFTNTLLTLAHR</sequence>
<feature type="compositionally biased region" description="Polar residues" evidence="5">
    <location>
        <begin position="234"/>
        <end position="245"/>
    </location>
</feature>
<feature type="transmembrane region" description="Helical" evidence="6">
    <location>
        <begin position="88"/>
        <end position="108"/>
    </location>
</feature>
<evidence type="ECO:0000313" key="8">
    <source>
        <dbReference type="Proteomes" id="UP000176998"/>
    </source>
</evidence>
<organism evidence="7 8">
    <name type="scientific">Colletotrichum orchidophilum</name>
    <dbReference type="NCBI Taxonomy" id="1209926"/>
    <lineage>
        <taxon>Eukaryota</taxon>
        <taxon>Fungi</taxon>
        <taxon>Dikarya</taxon>
        <taxon>Ascomycota</taxon>
        <taxon>Pezizomycotina</taxon>
        <taxon>Sordariomycetes</taxon>
        <taxon>Hypocreomycetidae</taxon>
        <taxon>Glomerellales</taxon>
        <taxon>Glomerellaceae</taxon>
        <taxon>Colletotrichum</taxon>
    </lineage>
</organism>
<feature type="transmembrane region" description="Helical" evidence="6">
    <location>
        <begin position="436"/>
        <end position="459"/>
    </location>
</feature>
<dbReference type="AlphaFoldDB" id="A0A1G4B138"/>
<name>A0A1G4B138_9PEZI</name>
<feature type="transmembrane region" description="Helical" evidence="6">
    <location>
        <begin position="312"/>
        <end position="331"/>
    </location>
</feature>
<feature type="region of interest" description="Disordered" evidence="5">
    <location>
        <begin position="267"/>
        <end position="300"/>
    </location>
</feature>
<dbReference type="InterPro" id="IPR007300">
    <property type="entry name" value="CidB/LrgB"/>
</dbReference>
<evidence type="ECO:0000256" key="4">
    <source>
        <dbReference type="ARBA" id="ARBA00023136"/>
    </source>
</evidence>
<dbReference type="OrthoDB" id="2502820at2759"/>
<evidence type="ECO:0000256" key="6">
    <source>
        <dbReference type="SAM" id="Phobius"/>
    </source>
</evidence>
<dbReference type="PANTHER" id="PTHR30249:SF0">
    <property type="entry name" value="PLASTIDAL GLYCOLATE_GLYCERATE TRANSLOCATOR 1, CHLOROPLASTIC"/>
    <property type="match status" value="1"/>
</dbReference>
<keyword evidence="3 6" id="KW-1133">Transmembrane helix</keyword>
<feature type="compositionally biased region" description="Low complexity" evidence="5">
    <location>
        <begin position="288"/>
        <end position="299"/>
    </location>
</feature>
<feature type="transmembrane region" description="Helical" evidence="6">
    <location>
        <begin position="165"/>
        <end position="185"/>
    </location>
</feature>
<keyword evidence="2 6" id="KW-0812">Transmembrane</keyword>
<evidence type="ECO:0000256" key="2">
    <source>
        <dbReference type="ARBA" id="ARBA00022692"/>
    </source>
</evidence>
<evidence type="ECO:0008006" key="9">
    <source>
        <dbReference type="Google" id="ProtNLM"/>
    </source>
</evidence>
<dbReference type="EMBL" id="MJBS01000089">
    <property type="protein sequence ID" value="OHE95022.1"/>
    <property type="molecule type" value="Genomic_DNA"/>
</dbReference>
<gene>
    <name evidence="7" type="ORF">CORC01_09679</name>
</gene>
<evidence type="ECO:0000256" key="5">
    <source>
        <dbReference type="SAM" id="MobiDB-lite"/>
    </source>
</evidence>
<evidence type="ECO:0000256" key="1">
    <source>
        <dbReference type="ARBA" id="ARBA00004141"/>
    </source>
</evidence>
<proteinExistence type="predicted"/>
<feature type="region of interest" description="Disordered" evidence="5">
    <location>
        <begin position="194"/>
        <end position="252"/>
    </location>
</feature>
<feature type="transmembrane region" description="Helical" evidence="6">
    <location>
        <begin position="576"/>
        <end position="598"/>
    </location>
</feature>
<feature type="transmembrane region" description="Helical" evidence="6">
    <location>
        <begin position="60"/>
        <end position="81"/>
    </location>
</feature>
<comment type="subcellular location">
    <subcellularLocation>
        <location evidence="1">Membrane</location>
        <topology evidence="1">Multi-pass membrane protein</topology>
    </subcellularLocation>
</comment>
<accession>A0A1G4B138</accession>
<dbReference type="Proteomes" id="UP000176998">
    <property type="component" value="Unassembled WGS sequence"/>
</dbReference>
<dbReference type="Pfam" id="PF04172">
    <property type="entry name" value="LrgB"/>
    <property type="match status" value="1"/>
</dbReference>
<evidence type="ECO:0000256" key="3">
    <source>
        <dbReference type="ARBA" id="ARBA00022989"/>
    </source>
</evidence>
<dbReference type="RefSeq" id="XP_022472184.1">
    <property type="nucleotide sequence ID" value="XM_022621308.1"/>
</dbReference>
<dbReference type="GO" id="GO:0016020">
    <property type="term" value="C:membrane"/>
    <property type="evidence" value="ECO:0007669"/>
    <property type="project" value="UniProtKB-SubCell"/>
</dbReference>
<protein>
    <recommendedName>
        <fullName evidence="9">LrgB-like family protein</fullName>
    </recommendedName>
</protein>
<feature type="transmembrane region" description="Helical" evidence="6">
    <location>
        <begin position="471"/>
        <end position="495"/>
    </location>
</feature>
<keyword evidence="8" id="KW-1185">Reference proteome</keyword>
<feature type="transmembrane region" description="Helical" evidence="6">
    <location>
        <begin position="605"/>
        <end position="625"/>
    </location>
</feature>
<dbReference type="GeneID" id="34562818"/>
<dbReference type="PANTHER" id="PTHR30249">
    <property type="entry name" value="PUTATIVE SEROTONIN TRANSPORTER"/>
    <property type="match status" value="1"/>
</dbReference>
<keyword evidence="4 6" id="KW-0472">Membrane</keyword>